<gene>
    <name evidence="3" type="ORF">HMPREF1120_00580</name>
</gene>
<dbReference type="Pfam" id="PF18126">
    <property type="entry name" value="Mitoc_mL59"/>
    <property type="match status" value="1"/>
</dbReference>
<dbReference type="InParanoid" id="H6BNI9"/>
<evidence type="ECO:0000259" key="2">
    <source>
        <dbReference type="Pfam" id="PF18126"/>
    </source>
</evidence>
<keyword evidence="4" id="KW-1185">Reference proteome</keyword>
<feature type="compositionally biased region" description="Low complexity" evidence="1">
    <location>
        <begin position="57"/>
        <end position="69"/>
    </location>
</feature>
<dbReference type="FunCoup" id="H6BNI9">
    <property type="interactions" value="77"/>
</dbReference>
<dbReference type="GO" id="GO:0003735">
    <property type="term" value="F:structural constituent of ribosome"/>
    <property type="evidence" value="ECO:0007669"/>
    <property type="project" value="InterPro"/>
</dbReference>
<dbReference type="Proteomes" id="UP000007304">
    <property type="component" value="Unassembled WGS sequence"/>
</dbReference>
<evidence type="ECO:0000313" key="4">
    <source>
        <dbReference type="Proteomes" id="UP000007304"/>
    </source>
</evidence>
<dbReference type="InterPro" id="IPR040922">
    <property type="entry name" value="Ribosomal_mL59_dom"/>
</dbReference>
<dbReference type="STRING" id="858893.H6BNI9"/>
<dbReference type="OMA" id="WPSGKAK"/>
<dbReference type="PANTHER" id="PTHR28041:SF1">
    <property type="entry name" value="LARGE RIBOSOMAL SUBUNIT PROTEIN ML59"/>
    <property type="match status" value="1"/>
</dbReference>
<feature type="domain" description="Large ribosomal subunit protein mL59" evidence="2">
    <location>
        <begin position="13"/>
        <end position="213"/>
    </location>
</feature>
<feature type="compositionally biased region" description="Low complexity" evidence="1">
    <location>
        <begin position="81"/>
        <end position="99"/>
    </location>
</feature>
<dbReference type="HOGENOM" id="CLU_076154_0_0_1"/>
<dbReference type="RefSeq" id="XP_009152827.1">
    <property type="nucleotide sequence ID" value="XM_009154579.1"/>
</dbReference>
<dbReference type="AlphaFoldDB" id="H6BNI9"/>
<dbReference type="GeneID" id="20305219"/>
<organism evidence="3 4">
    <name type="scientific">Exophiala dermatitidis (strain ATCC 34100 / CBS 525.76 / NIH/UT8656)</name>
    <name type="common">Black yeast</name>
    <name type="synonym">Wangiella dermatitidis</name>
    <dbReference type="NCBI Taxonomy" id="858893"/>
    <lineage>
        <taxon>Eukaryota</taxon>
        <taxon>Fungi</taxon>
        <taxon>Dikarya</taxon>
        <taxon>Ascomycota</taxon>
        <taxon>Pezizomycotina</taxon>
        <taxon>Eurotiomycetes</taxon>
        <taxon>Chaetothyriomycetidae</taxon>
        <taxon>Chaetothyriales</taxon>
        <taxon>Herpotrichiellaceae</taxon>
        <taxon>Exophiala</taxon>
    </lineage>
</organism>
<dbReference type="OrthoDB" id="18529at2759"/>
<dbReference type="GO" id="GO:0005762">
    <property type="term" value="C:mitochondrial large ribosomal subunit"/>
    <property type="evidence" value="ECO:0007669"/>
    <property type="project" value="InterPro"/>
</dbReference>
<dbReference type="eggNOG" id="ENOG502S29G">
    <property type="taxonomic scope" value="Eukaryota"/>
</dbReference>
<dbReference type="PANTHER" id="PTHR28041">
    <property type="entry name" value="54S RIBOSOMAL PROTEIN L25, MITOCHONDRIAL"/>
    <property type="match status" value="1"/>
</dbReference>
<name>H6BNI9_EXODN</name>
<evidence type="ECO:0000313" key="3">
    <source>
        <dbReference type="EMBL" id="EHY52366.1"/>
    </source>
</evidence>
<dbReference type="EMBL" id="JH226130">
    <property type="protein sequence ID" value="EHY52366.1"/>
    <property type="molecule type" value="Genomic_DNA"/>
</dbReference>
<dbReference type="VEuPathDB" id="FungiDB:HMPREF1120_00580"/>
<sequence>MEGAVQKLNLPTRLVNFFARYPPQLYSAKFTGVRLPLTRKEAKEAAIAKATQKTTITESTTSTTQGETVTRIEVEASAEVTTTPPTTTSSSLSSSSNQPTIPTVAANDLPPNPFLPRKNPITGRWAGAKIGLRRQAELVKLAQKHGIEELLPPSRKSSAFKEARLLERGLRVKGTGEGQKVKGHKWERHVGANLDKRRAAMENMPEMIREWKQRGHGRGWKKYPK</sequence>
<proteinExistence type="predicted"/>
<evidence type="ECO:0000256" key="1">
    <source>
        <dbReference type="SAM" id="MobiDB-lite"/>
    </source>
</evidence>
<dbReference type="InterPro" id="IPR037507">
    <property type="entry name" value="Ribosomal_mL59"/>
</dbReference>
<feature type="region of interest" description="Disordered" evidence="1">
    <location>
        <begin position="57"/>
        <end position="99"/>
    </location>
</feature>
<protein>
    <recommendedName>
        <fullName evidence="2">Large ribosomal subunit protein mL59 domain-containing protein</fullName>
    </recommendedName>
</protein>
<reference evidence="3" key="1">
    <citation type="submission" date="2011-07" db="EMBL/GenBank/DDBJ databases">
        <title>The Genome Sequence of Exophiala (Wangiella) dermatitidis NIH/UT8656.</title>
        <authorList>
            <consortium name="The Broad Institute Genome Sequencing Platform"/>
            <person name="Cuomo C."/>
            <person name="Wang Z."/>
            <person name="Hunicke-Smith S."/>
            <person name="Szanislo P.J."/>
            <person name="Earl A."/>
            <person name="Young S.K."/>
            <person name="Zeng Q."/>
            <person name="Gargeya S."/>
            <person name="Fitzgerald M."/>
            <person name="Haas B."/>
            <person name="Abouelleil A."/>
            <person name="Alvarado L."/>
            <person name="Arachchi H.M."/>
            <person name="Berlin A."/>
            <person name="Brown A."/>
            <person name="Chapman S.B."/>
            <person name="Chen Z."/>
            <person name="Dunbar C."/>
            <person name="Freedman E."/>
            <person name="Gearin G."/>
            <person name="Gellesch M."/>
            <person name="Goldberg J."/>
            <person name="Griggs A."/>
            <person name="Gujja S."/>
            <person name="Heiman D."/>
            <person name="Howarth C."/>
            <person name="Larson L."/>
            <person name="Lui A."/>
            <person name="MacDonald P.J.P."/>
            <person name="Montmayeur A."/>
            <person name="Murphy C."/>
            <person name="Neiman D."/>
            <person name="Pearson M."/>
            <person name="Priest M."/>
            <person name="Roberts A."/>
            <person name="Saif S."/>
            <person name="Shea T."/>
            <person name="Shenoy N."/>
            <person name="Sisk P."/>
            <person name="Stolte C."/>
            <person name="Sykes S."/>
            <person name="Wortman J."/>
            <person name="Nusbaum C."/>
            <person name="Birren B."/>
        </authorList>
    </citation>
    <scope>NUCLEOTIDE SEQUENCE</scope>
    <source>
        <strain evidence="3">NIH/UT8656</strain>
    </source>
</reference>
<accession>H6BNI9</accession>